<dbReference type="PANTHER" id="PTHR14186">
    <property type="entry name" value="INSULIN-LIKE GROWTH FACTOR BINDING PROTEIN-RELATED"/>
    <property type="match status" value="1"/>
</dbReference>
<reference evidence="7 8" key="1">
    <citation type="submission" date="2024-03" db="EMBL/GenBank/DDBJ databases">
        <title>Adaptation during the transition from Ophiocordyceps entomopathogen to insect associate is accompanied by gene loss and intensified selection.</title>
        <authorList>
            <person name="Ward C.M."/>
            <person name="Onetto C.A."/>
            <person name="Borneman A.R."/>
        </authorList>
    </citation>
    <scope>NUCLEOTIDE SEQUENCE [LARGE SCALE GENOMIC DNA]</scope>
    <source>
        <strain evidence="7">AWRI1</strain>
        <tissue evidence="7">Single Adult Female</tissue>
    </source>
</reference>
<dbReference type="Gene3D" id="4.10.40.20">
    <property type="match status" value="1"/>
</dbReference>
<dbReference type="GO" id="GO:0001558">
    <property type="term" value="P:regulation of cell growth"/>
    <property type="evidence" value="ECO:0007669"/>
    <property type="project" value="InterPro"/>
</dbReference>
<comment type="caution">
    <text evidence="7">The sequence shown here is derived from an EMBL/GenBank/DDBJ whole genome shotgun (WGS) entry which is preliminary data.</text>
</comment>
<accession>A0AAN9TEW9</accession>
<dbReference type="InterPro" id="IPR000867">
    <property type="entry name" value="IGFBP-like"/>
</dbReference>
<keyword evidence="2" id="KW-0964">Secreted</keyword>
<protein>
    <recommendedName>
        <fullName evidence="6">IGFBP N-terminal domain-containing protein</fullName>
    </recommendedName>
</protein>
<dbReference type="Proteomes" id="UP001367676">
    <property type="component" value="Unassembled WGS sequence"/>
</dbReference>
<dbReference type="InterPro" id="IPR009030">
    <property type="entry name" value="Growth_fac_rcpt_cys_sf"/>
</dbReference>
<feature type="domain" description="IGFBP N-terminal" evidence="6">
    <location>
        <begin position="26"/>
        <end position="106"/>
    </location>
</feature>
<dbReference type="EMBL" id="JBBCAQ010000034">
    <property type="protein sequence ID" value="KAK7580593.1"/>
    <property type="molecule type" value="Genomic_DNA"/>
</dbReference>
<dbReference type="PANTHER" id="PTHR14186:SF20">
    <property type="entry name" value="CYSTEINE-RICH MOTOR NEURON 1 PROTEIN-LIKE"/>
    <property type="match status" value="1"/>
</dbReference>
<comment type="subcellular location">
    <subcellularLocation>
        <location evidence="1">Secreted</location>
    </subcellularLocation>
</comment>
<sequence>MWLSNALLRMFLSIYVVFVVAAKRVTNANRLSCVCSLAECENVNESDCPNGAGTVWDSCKCCRVCARVENEPCGGPFGFSGSCAAGLECVNLNFLDKNAAGVCTREY</sequence>
<keyword evidence="5" id="KW-0472">Membrane</keyword>
<dbReference type="SMART" id="SM00121">
    <property type="entry name" value="IB"/>
    <property type="match status" value="1"/>
</dbReference>
<evidence type="ECO:0000256" key="4">
    <source>
        <dbReference type="ARBA" id="ARBA00023157"/>
    </source>
</evidence>
<keyword evidence="5" id="KW-0812">Transmembrane</keyword>
<dbReference type="PROSITE" id="PS51323">
    <property type="entry name" value="IGFBP_N_2"/>
    <property type="match status" value="1"/>
</dbReference>
<dbReference type="Pfam" id="PF00219">
    <property type="entry name" value="IGFBP"/>
    <property type="match status" value="1"/>
</dbReference>
<evidence type="ECO:0000256" key="5">
    <source>
        <dbReference type="SAM" id="Phobius"/>
    </source>
</evidence>
<evidence type="ECO:0000256" key="2">
    <source>
        <dbReference type="ARBA" id="ARBA00022525"/>
    </source>
</evidence>
<evidence type="ECO:0000256" key="1">
    <source>
        <dbReference type="ARBA" id="ARBA00004613"/>
    </source>
</evidence>
<dbReference type="InterPro" id="IPR011390">
    <property type="entry name" value="IGFBP_rP_mac25"/>
</dbReference>
<dbReference type="GO" id="GO:0005576">
    <property type="term" value="C:extracellular region"/>
    <property type="evidence" value="ECO:0007669"/>
    <property type="project" value="UniProtKB-SubCell"/>
</dbReference>
<evidence type="ECO:0000313" key="8">
    <source>
        <dbReference type="Proteomes" id="UP001367676"/>
    </source>
</evidence>
<evidence type="ECO:0000256" key="3">
    <source>
        <dbReference type="ARBA" id="ARBA00022729"/>
    </source>
</evidence>
<keyword evidence="5" id="KW-1133">Transmembrane helix</keyword>
<gene>
    <name evidence="7" type="ORF">V9T40_001222</name>
</gene>
<dbReference type="SUPFAM" id="SSF57184">
    <property type="entry name" value="Growth factor receptor domain"/>
    <property type="match status" value="1"/>
</dbReference>
<proteinExistence type="predicted"/>
<dbReference type="GO" id="GO:0005520">
    <property type="term" value="F:insulin-like growth factor binding"/>
    <property type="evidence" value="ECO:0007669"/>
    <property type="project" value="InterPro"/>
</dbReference>
<evidence type="ECO:0000259" key="6">
    <source>
        <dbReference type="PROSITE" id="PS51323"/>
    </source>
</evidence>
<keyword evidence="4" id="KW-1015">Disulfide bond</keyword>
<name>A0AAN9TEW9_9HEMI</name>
<feature type="transmembrane region" description="Helical" evidence="5">
    <location>
        <begin position="6"/>
        <end position="22"/>
    </location>
</feature>
<keyword evidence="3" id="KW-0732">Signal</keyword>
<evidence type="ECO:0000313" key="7">
    <source>
        <dbReference type="EMBL" id="KAK7580593.1"/>
    </source>
</evidence>
<dbReference type="AlphaFoldDB" id="A0AAN9TEW9"/>
<organism evidence="7 8">
    <name type="scientific">Parthenolecanium corni</name>
    <dbReference type="NCBI Taxonomy" id="536013"/>
    <lineage>
        <taxon>Eukaryota</taxon>
        <taxon>Metazoa</taxon>
        <taxon>Ecdysozoa</taxon>
        <taxon>Arthropoda</taxon>
        <taxon>Hexapoda</taxon>
        <taxon>Insecta</taxon>
        <taxon>Pterygota</taxon>
        <taxon>Neoptera</taxon>
        <taxon>Paraneoptera</taxon>
        <taxon>Hemiptera</taxon>
        <taxon>Sternorrhyncha</taxon>
        <taxon>Coccoidea</taxon>
        <taxon>Coccidae</taxon>
        <taxon>Parthenolecanium</taxon>
    </lineage>
</organism>
<keyword evidence="8" id="KW-1185">Reference proteome</keyword>
<dbReference type="GO" id="GO:0009966">
    <property type="term" value="P:regulation of signal transduction"/>
    <property type="evidence" value="ECO:0007669"/>
    <property type="project" value="TreeGrafter"/>
</dbReference>